<dbReference type="InterPro" id="IPR018108">
    <property type="entry name" value="MCP_transmembrane"/>
</dbReference>
<evidence type="ECO:0000256" key="9">
    <source>
        <dbReference type="PROSITE-ProRule" id="PRU00282"/>
    </source>
</evidence>
<protein>
    <recommendedName>
        <fullName evidence="11">ADP/ATP translocase</fullName>
    </recommendedName>
    <alternativeName>
        <fullName evidence="11">ADP,ATP carrier protein</fullName>
    </alternativeName>
</protein>
<dbReference type="EMBL" id="JAYMYQ010000003">
    <property type="protein sequence ID" value="KAK7344782.1"/>
    <property type="molecule type" value="Genomic_DNA"/>
</dbReference>
<dbReference type="Proteomes" id="UP001367508">
    <property type="component" value="Unassembled WGS sequence"/>
</dbReference>
<dbReference type="InterPro" id="IPR002067">
    <property type="entry name" value="MCP"/>
</dbReference>
<dbReference type="GO" id="GO:1990544">
    <property type="term" value="P:mitochondrial ATP transmembrane transport"/>
    <property type="evidence" value="ECO:0007669"/>
    <property type="project" value="InterPro"/>
</dbReference>
<gene>
    <name evidence="12" type="ORF">VNO77_14857</name>
</gene>
<dbReference type="GO" id="GO:0140021">
    <property type="term" value="P:mitochondrial ADP transmembrane transport"/>
    <property type="evidence" value="ECO:0007669"/>
    <property type="project" value="InterPro"/>
</dbReference>
<dbReference type="Pfam" id="PF00153">
    <property type="entry name" value="Mito_carr"/>
    <property type="match status" value="1"/>
</dbReference>
<dbReference type="PANTHER" id="PTHR45635">
    <property type="entry name" value="ADP,ATP CARRIER PROTEIN 1-RELATED-RELATED"/>
    <property type="match status" value="1"/>
</dbReference>
<keyword evidence="6 11" id="KW-1133">Transmembrane helix</keyword>
<dbReference type="PROSITE" id="PS50920">
    <property type="entry name" value="SOLCAR"/>
    <property type="match status" value="1"/>
</dbReference>
<keyword evidence="3 10" id="KW-0813">Transport</keyword>
<feature type="transmembrane region" description="Helical" evidence="11">
    <location>
        <begin position="12"/>
        <end position="29"/>
    </location>
</feature>
<feature type="transmembrane region" description="Helical" evidence="11">
    <location>
        <begin position="41"/>
        <end position="59"/>
    </location>
</feature>
<comment type="catalytic activity">
    <reaction evidence="8">
        <text>ADP(in) + ATP(out) = ADP(out) + ATP(in)</text>
        <dbReference type="Rhea" id="RHEA:34999"/>
        <dbReference type="ChEBI" id="CHEBI:30616"/>
        <dbReference type="ChEBI" id="CHEBI:456216"/>
    </reaction>
    <physiologicalReaction direction="left-to-right" evidence="8">
        <dbReference type="Rhea" id="RHEA:35000"/>
    </physiologicalReaction>
</comment>
<name>A0AAN9M3S9_CANGL</name>
<proteinExistence type="inferred from homology"/>
<keyword evidence="7 9" id="KW-0472">Membrane</keyword>
<evidence type="ECO:0000256" key="3">
    <source>
        <dbReference type="ARBA" id="ARBA00022448"/>
    </source>
</evidence>
<feature type="repeat" description="Solcar" evidence="9">
    <location>
        <begin position="184"/>
        <end position="276"/>
    </location>
</feature>
<keyword evidence="4 9" id="KW-0812">Transmembrane</keyword>
<dbReference type="AlphaFoldDB" id="A0AAN9M3S9"/>
<keyword evidence="5" id="KW-0677">Repeat</keyword>
<sequence length="320" mass="36081">MNCDAGGTSRCRFTIVYSSSSSYISIVIFPTRNAFQHTFSLFYGLLGGWTAYLINALYVEYRTRKERETKFISGTMSSSYFMPFFPSILRIEQKLSISFINVIWNSALLLNSHYLGLGSAASPVFISSPSKKNFASFVTDFLMGGVSAALSKTTLAPIECVKLLIFHGNWRLFWKNICIIVEREHYQCNLACGAAARVSCSVFVYSLDYARTHLANDAIARNKDEKRQFNGLVDVYRKTLQSDNVAGVYRGFNVSCVGIIVYRDLYFGLYDSLKPLLLDNFLASLALGWLVTPWTLYRRMMVTLGDLSIGIGLCYHLISY</sequence>
<evidence type="ECO:0000256" key="4">
    <source>
        <dbReference type="ARBA" id="ARBA00022692"/>
    </source>
</evidence>
<keyword evidence="13" id="KW-1185">Reference proteome</keyword>
<evidence type="ECO:0000256" key="11">
    <source>
        <dbReference type="RuleBase" id="RU368008"/>
    </source>
</evidence>
<evidence type="ECO:0000256" key="6">
    <source>
        <dbReference type="ARBA" id="ARBA00022989"/>
    </source>
</evidence>
<comment type="similarity">
    <text evidence="2 10">Belongs to the mitochondrial carrier (TC 2.A.29) family.</text>
</comment>
<dbReference type="PANTHER" id="PTHR45635:SF37">
    <property type="entry name" value="ADP_ATP TRANSLOCASE"/>
    <property type="match status" value="1"/>
</dbReference>
<evidence type="ECO:0000256" key="10">
    <source>
        <dbReference type="RuleBase" id="RU000488"/>
    </source>
</evidence>
<organism evidence="12 13">
    <name type="scientific">Canavalia gladiata</name>
    <name type="common">Sword bean</name>
    <name type="synonym">Dolichos gladiatus</name>
    <dbReference type="NCBI Taxonomy" id="3824"/>
    <lineage>
        <taxon>Eukaryota</taxon>
        <taxon>Viridiplantae</taxon>
        <taxon>Streptophyta</taxon>
        <taxon>Embryophyta</taxon>
        <taxon>Tracheophyta</taxon>
        <taxon>Spermatophyta</taxon>
        <taxon>Magnoliopsida</taxon>
        <taxon>eudicotyledons</taxon>
        <taxon>Gunneridae</taxon>
        <taxon>Pentapetalae</taxon>
        <taxon>rosids</taxon>
        <taxon>fabids</taxon>
        <taxon>Fabales</taxon>
        <taxon>Fabaceae</taxon>
        <taxon>Papilionoideae</taxon>
        <taxon>50 kb inversion clade</taxon>
        <taxon>NPAAA clade</taxon>
        <taxon>indigoferoid/millettioid clade</taxon>
        <taxon>Phaseoleae</taxon>
        <taxon>Canavalia</taxon>
    </lineage>
</organism>
<dbReference type="GO" id="GO:0005471">
    <property type="term" value="F:ATP:ADP antiporter activity"/>
    <property type="evidence" value="ECO:0007669"/>
    <property type="project" value="UniProtKB-UniRule"/>
</dbReference>
<dbReference type="Gene3D" id="1.50.40.10">
    <property type="entry name" value="Mitochondrial carrier domain"/>
    <property type="match status" value="1"/>
</dbReference>
<dbReference type="PRINTS" id="PR00926">
    <property type="entry name" value="MITOCARRIER"/>
</dbReference>
<evidence type="ECO:0000256" key="2">
    <source>
        <dbReference type="ARBA" id="ARBA00006375"/>
    </source>
</evidence>
<dbReference type="SUPFAM" id="SSF103506">
    <property type="entry name" value="Mitochondrial carrier"/>
    <property type="match status" value="1"/>
</dbReference>
<dbReference type="InterPro" id="IPR002113">
    <property type="entry name" value="ADT_euk_type"/>
</dbReference>
<accession>A0AAN9M3S9</accession>
<evidence type="ECO:0000256" key="1">
    <source>
        <dbReference type="ARBA" id="ARBA00004141"/>
    </source>
</evidence>
<evidence type="ECO:0000313" key="13">
    <source>
        <dbReference type="Proteomes" id="UP001367508"/>
    </source>
</evidence>
<comment type="caution">
    <text evidence="12">The sequence shown here is derived from an EMBL/GenBank/DDBJ whole genome shotgun (WGS) entry which is preliminary data.</text>
</comment>
<comment type="subcellular location">
    <subcellularLocation>
        <location evidence="1 11">Membrane</location>
        <topology evidence="1 11">Multi-pass membrane protein</topology>
    </subcellularLocation>
</comment>
<comment type="caution">
    <text evidence="11">Lacks conserved residue(s) required for the propagation of feature annotation.</text>
</comment>
<evidence type="ECO:0000256" key="5">
    <source>
        <dbReference type="ARBA" id="ARBA00022737"/>
    </source>
</evidence>
<comment type="subunit">
    <text evidence="11">Monomer.</text>
</comment>
<reference evidence="12 13" key="1">
    <citation type="submission" date="2024-01" db="EMBL/GenBank/DDBJ databases">
        <title>The genomes of 5 underutilized Papilionoideae crops provide insights into root nodulation and disease resistanc.</title>
        <authorList>
            <person name="Jiang F."/>
        </authorList>
    </citation>
    <scope>NUCLEOTIDE SEQUENCE [LARGE SCALE GENOMIC DNA]</scope>
    <source>
        <strain evidence="12">LVBAO_FW01</strain>
        <tissue evidence="12">Leaves</tissue>
    </source>
</reference>
<dbReference type="InterPro" id="IPR023395">
    <property type="entry name" value="MCP_dom_sf"/>
</dbReference>
<dbReference type="GO" id="GO:0005743">
    <property type="term" value="C:mitochondrial inner membrane"/>
    <property type="evidence" value="ECO:0007669"/>
    <property type="project" value="InterPro"/>
</dbReference>
<comment type="function">
    <text evidence="11">Catalyzes the exchange of ADP and ATP across the membrane.</text>
</comment>
<feature type="transmembrane region" description="Helical" evidence="11">
    <location>
        <begin position="276"/>
        <end position="294"/>
    </location>
</feature>
<evidence type="ECO:0000256" key="8">
    <source>
        <dbReference type="ARBA" id="ARBA00024143"/>
    </source>
</evidence>
<evidence type="ECO:0000256" key="7">
    <source>
        <dbReference type="ARBA" id="ARBA00023136"/>
    </source>
</evidence>
<evidence type="ECO:0000313" key="12">
    <source>
        <dbReference type="EMBL" id="KAK7344782.1"/>
    </source>
</evidence>